<gene>
    <name evidence="1" type="ORF">LH5_01427</name>
</gene>
<organism evidence="1 2">
    <name type="scientific">Lactobacillus helveticus</name>
    <name type="common">Lactobacillus suntoryeus</name>
    <dbReference type="NCBI Taxonomy" id="1587"/>
    <lineage>
        <taxon>Bacteria</taxon>
        <taxon>Bacillati</taxon>
        <taxon>Bacillota</taxon>
        <taxon>Bacilli</taxon>
        <taxon>Lactobacillales</taxon>
        <taxon>Lactobacillaceae</taxon>
        <taxon>Lactobacillus</taxon>
    </lineage>
</organism>
<proteinExistence type="predicted"/>
<dbReference type="InterPro" id="IPR052544">
    <property type="entry name" value="Bacteriocin_Proc_Enz"/>
</dbReference>
<dbReference type="GO" id="GO:0016491">
    <property type="term" value="F:oxidoreductase activity"/>
    <property type="evidence" value="ECO:0007669"/>
    <property type="project" value="InterPro"/>
</dbReference>
<dbReference type="GeneID" id="99757573"/>
<protein>
    <submittedName>
        <fullName evidence="1">Uncharacterized protein</fullName>
    </submittedName>
</protein>
<dbReference type="AlphaFoldDB" id="A0A1B2IS40"/>
<dbReference type="EMBL" id="CP019581">
    <property type="protein sequence ID" value="AZK91667.1"/>
    <property type="molecule type" value="Genomic_DNA"/>
</dbReference>
<dbReference type="InterPro" id="IPR000415">
    <property type="entry name" value="Nitroreductase-like"/>
</dbReference>
<reference evidence="1 2" key="1">
    <citation type="submission" date="2017-02" db="EMBL/GenBank/DDBJ databases">
        <title>Complete genome sequence of Lactobacillus helveticus.</title>
        <authorList>
            <person name="Kim J.F."/>
            <person name="Chung Y."/>
            <person name="Kwak M."/>
        </authorList>
    </citation>
    <scope>NUCLEOTIDE SEQUENCE [LARGE SCALE GENOMIC DNA]</scope>
    <source>
        <strain evidence="1 2">LH5</strain>
    </source>
</reference>
<evidence type="ECO:0000313" key="1">
    <source>
        <dbReference type="EMBL" id="AZK91667.1"/>
    </source>
</evidence>
<name>A0A1B2IS40_LACHE</name>
<dbReference type="RefSeq" id="WP_014919596.1">
    <property type="nucleotide sequence ID" value="NZ_BLYT01000216.1"/>
</dbReference>
<evidence type="ECO:0000313" key="2">
    <source>
        <dbReference type="Proteomes" id="UP000267945"/>
    </source>
</evidence>
<dbReference type="PANTHER" id="PTHR43745:SF2">
    <property type="entry name" value="NITROREDUCTASE MJ1384-RELATED"/>
    <property type="match status" value="1"/>
</dbReference>
<sequence>MKDNKDSFSWQDSLVDWPDYTGNNFPITTFREVSKFDLLSSSTALCGNEKSYLDDEMLSWLKHAERNSRIPQNFEEKINLKSNNLDKKCSYRSFKNKKIAYDDFSSLMYKAYGYDEQNNTRGYGSGGGLYPINVIIFVLEDNAIEDLKRGVYYFYPLKNCIYRLNSFNGISSDKLNMALYPNRKRPYSNIAIGYAADLRKCIRKYQYLGYKNALIEIGLMIQALKTALPQNMGEFSCQDFNNRLLTTIADLDKRNAPIEIIQWIGRID</sequence>
<accession>A0A1B2IS40</accession>
<dbReference type="PANTHER" id="PTHR43745">
    <property type="entry name" value="NITROREDUCTASE MJ1384-RELATED"/>
    <property type="match status" value="1"/>
</dbReference>
<dbReference type="OrthoDB" id="9801593at2"/>
<dbReference type="Gene3D" id="3.40.109.10">
    <property type="entry name" value="NADH Oxidase"/>
    <property type="match status" value="1"/>
</dbReference>
<dbReference type="Proteomes" id="UP000267945">
    <property type="component" value="Chromosome"/>
</dbReference>